<evidence type="ECO:0000256" key="3">
    <source>
        <dbReference type="ARBA" id="ARBA00022605"/>
    </source>
</evidence>
<keyword evidence="4 7" id="KW-0378">Hydrolase</keyword>
<gene>
    <name evidence="7" type="primary">mtnN</name>
    <name evidence="7" type="ORF">FYJ24_04695</name>
</gene>
<evidence type="ECO:0000256" key="1">
    <source>
        <dbReference type="ARBA" id="ARBA00004945"/>
    </source>
</evidence>
<dbReference type="UniPathway" id="UPA00904">
    <property type="reaction ID" value="UER00871"/>
</dbReference>
<feature type="domain" description="Nucleoside phosphorylase" evidence="6">
    <location>
        <begin position="11"/>
        <end position="217"/>
    </location>
</feature>
<dbReference type="Gene3D" id="3.40.50.1580">
    <property type="entry name" value="Nucleoside phosphorylase domain"/>
    <property type="match status" value="1"/>
</dbReference>
<dbReference type="InterPro" id="IPR010049">
    <property type="entry name" value="MTA_SAH_Nsdase"/>
</dbReference>
<accession>A0A6N7VQR7</accession>
<evidence type="ECO:0000256" key="2">
    <source>
        <dbReference type="ARBA" id="ARBA00011974"/>
    </source>
</evidence>
<dbReference type="GO" id="GO:0019284">
    <property type="term" value="P:L-methionine salvage from S-adenosylmethionine"/>
    <property type="evidence" value="ECO:0007669"/>
    <property type="project" value="TreeGrafter"/>
</dbReference>
<evidence type="ECO:0000259" key="6">
    <source>
        <dbReference type="Pfam" id="PF01048"/>
    </source>
</evidence>
<dbReference type="CDD" id="cd09008">
    <property type="entry name" value="MTAN"/>
    <property type="match status" value="1"/>
</dbReference>
<dbReference type="GO" id="GO:0009164">
    <property type="term" value="P:nucleoside catabolic process"/>
    <property type="evidence" value="ECO:0007669"/>
    <property type="project" value="InterPro"/>
</dbReference>
<proteinExistence type="predicted"/>
<organism evidence="7 8">
    <name type="scientific">Scrofimicrobium canadense</name>
    <dbReference type="NCBI Taxonomy" id="2652290"/>
    <lineage>
        <taxon>Bacteria</taxon>
        <taxon>Bacillati</taxon>
        <taxon>Actinomycetota</taxon>
        <taxon>Actinomycetes</taxon>
        <taxon>Actinomycetales</taxon>
        <taxon>Actinomycetaceae</taxon>
        <taxon>Scrofimicrobium</taxon>
    </lineage>
</organism>
<keyword evidence="3" id="KW-0028">Amino-acid biosynthesis</keyword>
<dbReference type="GO" id="GO:0008930">
    <property type="term" value="F:methylthioadenosine nucleosidase activity"/>
    <property type="evidence" value="ECO:0007669"/>
    <property type="project" value="InterPro"/>
</dbReference>
<name>A0A6N7VQR7_9ACTO</name>
<dbReference type="InterPro" id="IPR000845">
    <property type="entry name" value="Nucleoside_phosphorylase_d"/>
</dbReference>
<comment type="pathway">
    <text evidence="1">Amino-acid biosynthesis; L-methionine biosynthesis via salvage pathway; S-methyl-5-thio-alpha-D-ribose 1-phosphate from S-methyl-5'-thioadenosine (hydrolase route): step 1/2.</text>
</comment>
<reference evidence="7 8" key="1">
    <citation type="submission" date="2019-08" db="EMBL/GenBank/DDBJ databases">
        <title>In-depth cultivation of the pig gut microbiome towards novel bacterial diversity and tailored functional studies.</title>
        <authorList>
            <person name="Wylensek D."/>
            <person name="Hitch T.C.A."/>
            <person name="Clavel T."/>
        </authorList>
    </citation>
    <scope>NUCLEOTIDE SEQUENCE [LARGE SCALE GENOMIC DNA]</scope>
    <source>
        <strain evidence="7 8">WB03_NA08</strain>
    </source>
</reference>
<dbReference type="EMBL" id="VULO01000005">
    <property type="protein sequence ID" value="MSS84074.1"/>
    <property type="molecule type" value="Genomic_DNA"/>
</dbReference>
<dbReference type="Pfam" id="PF01048">
    <property type="entry name" value="PNP_UDP_1"/>
    <property type="match status" value="1"/>
</dbReference>
<dbReference type="InterPro" id="IPR035994">
    <property type="entry name" value="Nucleoside_phosphorylase_sf"/>
</dbReference>
<evidence type="ECO:0000256" key="5">
    <source>
        <dbReference type="ARBA" id="ARBA00023167"/>
    </source>
</evidence>
<protein>
    <recommendedName>
        <fullName evidence="2">adenosylhomocysteine nucleosidase</fullName>
        <ecNumber evidence="2">3.2.2.9</ecNumber>
    </recommendedName>
</protein>
<dbReference type="GO" id="GO:0019509">
    <property type="term" value="P:L-methionine salvage from methylthioadenosine"/>
    <property type="evidence" value="ECO:0007669"/>
    <property type="project" value="UniProtKB-UniPathway"/>
</dbReference>
<sequence>MAGYRRMKVDVIIACAMEEEAAPFREVTAFSGSGPWVGKIGGLDVGLVVSGIGLVNAAMAAADQHLDTDLYLVAGTCGGLAQQIRVGDVVAGTFASYLHADATAFGYELGQIPGMPARYESTRAQHMIPADHAGLVLSGNSFVTEDNVEQTREDFPLALAVDMETTAVAQVCYRRGWDWLSLRAVSDLCGPRAGEDFHIELNVAAEKSRDAVVAYLEEL</sequence>
<dbReference type="SUPFAM" id="SSF53167">
    <property type="entry name" value="Purine and uridine phosphorylases"/>
    <property type="match status" value="1"/>
</dbReference>
<dbReference type="Proteomes" id="UP000470875">
    <property type="component" value="Unassembled WGS sequence"/>
</dbReference>
<dbReference type="PANTHER" id="PTHR46832:SF1">
    <property type="entry name" value="5'-METHYLTHIOADENOSINE_S-ADENOSYLHOMOCYSTEINE NUCLEOSIDASE"/>
    <property type="match status" value="1"/>
</dbReference>
<dbReference type="EC" id="3.2.2.9" evidence="2"/>
<keyword evidence="5" id="KW-0486">Methionine biosynthesis</keyword>
<dbReference type="AlphaFoldDB" id="A0A6N7VQR7"/>
<keyword evidence="8" id="KW-1185">Reference proteome</keyword>
<dbReference type="PANTHER" id="PTHR46832">
    <property type="entry name" value="5'-METHYLTHIOADENOSINE/S-ADENOSYLHOMOCYSTEINE NUCLEOSIDASE"/>
    <property type="match status" value="1"/>
</dbReference>
<dbReference type="NCBIfam" id="TIGR01704">
    <property type="entry name" value="MTA_SAH-Nsdase"/>
    <property type="match status" value="1"/>
</dbReference>
<evidence type="ECO:0000313" key="7">
    <source>
        <dbReference type="EMBL" id="MSS84074.1"/>
    </source>
</evidence>
<dbReference type="GO" id="GO:0008782">
    <property type="term" value="F:adenosylhomocysteine nucleosidase activity"/>
    <property type="evidence" value="ECO:0007669"/>
    <property type="project" value="UniProtKB-EC"/>
</dbReference>
<comment type="caution">
    <text evidence="7">The sequence shown here is derived from an EMBL/GenBank/DDBJ whole genome shotgun (WGS) entry which is preliminary data.</text>
</comment>
<evidence type="ECO:0000313" key="8">
    <source>
        <dbReference type="Proteomes" id="UP000470875"/>
    </source>
</evidence>
<dbReference type="GO" id="GO:0005829">
    <property type="term" value="C:cytosol"/>
    <property type="evidence" value="ECO:0007669"/>
    <property type="project" value="TreeGrafter"/>
</dbReference>
<evidence type="ECO:0000256" key="4">
    <source>
        <dbReference type="ARBA" id="ARBA00022801"/>
    </source>
</evidence>
<keyword evidence="7" id="KW-0326">Glycosidase</keyword>